<dbReference type="InterPro" id="IPR029151">
    <property type="entry name" value="Sensor-like_sf"/>
</dbReference>
<dbReference type="InterPro" id="IPR000160">
    <property type="entry name" value="GGDEF_dom"/>
</dbReference>
<dbReference type="GO" id="GO:0043709">
    <property type="term" value="P:cell adhesion involved in single-species biofilm formation"/>
    <property type="evidence" value="ECO:0007669"/>
    <property type="project" value="TreeGrafter"/>
</dbReference>
<dbReference type="InterPro" id="IPR050469">
    <property type="entry name" value="Diguanylate_Cyclase"/>
</dbReference>
<dbReference type="InterPro" id="IPR043128">
    <property type="entry name" value="Rev_trsase/Diguanyl_cyclase"/>
</dbReference>
<dbReference type="SUPFAM" id="SSF103190">
    <property type="entry name" value="Sensory domain-like"/>
    <property type="match status" value="1"/>
</dbReference>
<reference evidence="3" key="1">
    <citation type="submission" date="2019-08" db="EMBL/GenBank/DDBJ databases">
        <authorList>
            <person name="Kucharzyk K."/>
            <person name="Murdoch R.W."/>
            <person name="Higgins S."/>
            <person name="Loffler F."/>
        </authorList>
    </citation>
    <scope>NUCLEOTIDE SEQUENCE</scope>
</reference>
<dbReference type="PROSITE" id="PS50887">
    <property type="entry name" value="GGDEF"/>
    <property type="match status" value="1"/>
</dbReference>
<evidence type="ECO:0000256" key="1">
    <source>
        <dbReference type="SAM" id="Phobius"/>
    </source>
</evidence>
<dbReference type="NCBIfam" id="TIGR00254">
    <property type="entry name" value="GGDEF"/>
    <property type="match status" value="1"/>
</dbReference>
<gene>
    <name evidence="3" type="ORF">SDC9_40484</name>
</gene>
<dbReference type="Pfam" id="PF00990">
    <property type="entry name" value="GGDEF"/>
    <property type="match status" value="1"/>
</dbReference>
<keyword evidence="1" id="KW-1133">Transmembrane helix</keyword>
<feature type="domain" description="GGDEF" evidence="2">
    <location>
        <begin position="352"/>
        <end position="481"/>
    </location>
</feature>
<accession>A0A644VSF5</accession>
<dbReference type="EMBL" id="VSSQ01000424">
    <property type="protein sequence ID" value="MPL94331.1"/>
    <property type="molecule type" value="Genomic_DNA"/>
</dbReference>
<dbReference type="SMART" id="SM00267">
    <property type="entry name" value="GGDEF"/>
    <property type="match status" value="1"/>
</dbReference>
<sequence>MLPLFLVLGLGMYQVNRSVRIHEESVAEENRLKVSLLRFRLSSFLKEMQKTASILGASGDAARAVEGADTDYLTAWGKLFLDGGGTYRILFTDLDGTVLSRPHDPFRFGDSLRSHPAVRSAAEGRDVAAFYEIEGFFSIVCAAPVKLYGEIPVGTVMVAAPVSPALLASFVSGTGLDLLVEPEGYPPAASFDGTCGRSFLSLDPELVHEGIPMKRVLVFFPDDLAITPLTELHSNLVIAVGFFFIALPLGLFLMLRRHLRPYARLMENLLHLSDKDADLPGVRERLEAEDGNARNEVSAVTAAVARILKMLEEKIALLEWTSRTDALTQVNNRLHLDRVLQREIGCIEREDPPLSVLILDLDHFKDVNDTFGHQAGDGVLRKTAGILSSVVGGRGSVGRWGGEEFLVILPGTGLDNAFLLAEEIRCEVERGDFGITRYVTVSIGVAQAVAGDTPVSLVRRADVGLYRAKAGGRNRTVLGER</sequence>
<dbReference type="SUPFAM" id="SSF55073">
    <property type="entry name" value="Nucleotide cyclase"/>
    <property type="match status" value="1"/>
</dbReference>
<dbReference type="Gene3D" id="3.30.70.270">
    <property type="match status" value="1"/>
</dbReference>
<keyword evidence="1" id="KW-0472">Membrane</keyword>
<organism evidence="3">
    <name type="scientific">bioreactor metagenome</name>
    <dbReference type="NCBI Taxonomy" id="1076179"/>
    <lineage>
        <taxon>unclassified sequences</taxon>
        <taxon>metagenomes</taxon>
        <taxon>ecological metagenomes</taxon>
    </lineage>
</organism>
<feature type="transmembrane region" description="Helical" evidence="1">
    <location>
        <begin position="236"/>
        <end position="255"/>
    </location>
</feature>
<dbReference type="CDD" id="cd01949">
    <property type="entry name" value="GGDEF"/>
    <property type="match status" value="1"/>
</dbReference>
<proteinExistence type="predicted"/>
<dbReference type="PANTHER" id="PTHR45138">
    <property type="entry name" value="REGULATORY COMPONENTS OF SENSORY TRANSDUCTION SYSTEM"/>
    <property type="match status" value="1"/>
</dbReference>
<dbReference type="PANTHER" id="PTHR45138:SF24">
    <property type="entry name" value="DIGUANYLATE CYCLASE DGCC-RELATED"/>
    <property type="match status" value="1"/>
</dbReference>
<evidence type="ECO:0000313" key="3">
    <source>
        <dbReference type="EMBL" id="MPL94331.1"/>
    </source>
</evidence>
<comment type="caution">
    <text evidence="3">The sequence shown here is derived from an EMBL/GenBank/DDBJ whole genome shotgun (WGS) entry which is preliminary data.</text>
</comment>
<keyword evidence="1" id="KW-0812">Transmembrane</keyword>
<dbReference type="Gene3D" id="3.30.450.20">
    <property type="entry name" value="PAS domain"/>
    <property type="match status" value="1"/>
</dbReference>
<evidence type="ECO:0000259" key="2">
    <source>
        <dbReference type="PROSITE" id="PS50887"/>
    </source>
</evidence>
<dbReference type="GO" id="GO:0052621">
    <property type="term" value="F:diguanylate cyclase activity"/>
    <property type="evidence" value="ECO:0007669"/>
    <property type="project" value="TreeGrafter"/>
</dbReference>
<dbReference type="AlphaFoldDB" id="A0A644VSF5"/>
<name>A0A644VSF5_9ZZZZ</name>
<dbReference type="InterPro" id="IPR029787">
    <property type="entry name" value="Nucleotide_cyclase"/>
</dbReference>
<dbReference type="FunFam" id="3.30.70.270:FF:000001">
    <property type="entry name" value="Diguanylate cyclase domain protein"/>
    <property type="match status" value="1"/>
</dbReference>
<dbReference type="GO" id="GO:1902201">
    <property type="term" value="P:negative regulation of bacterial-type flagellum-dependent cell motility"/>
    <property type="evidence" value="ECO:0007669"/>
    <property type="project" value="TreeGrafter"/>
</dbReference>
<protein>
    <recommendedName>
        <fullName evidence="2">GGDEF domain-containing protein</fullName>
    </recommendedName>
</protein>
<dbReference type="GO" id="GO:0005886">
    <property type="term" value="C:plasma membrane"/>
    <property type="evidence" value="ECO:0007669"/>
    <property type="project" value="TreeGrafter"/>
</dbReference>